<name>A0A7R8D1G7_LEPSM</name>
<dbReference type="AlphaFoldDB" id="A0A7R8D1G7"/>
<dbReference type="Proteomes" id="UP000675881">
    <property type="component" value="Chromosome 6"/>
</dbReference>
<protein>
    <submittedName>
        <fullName evidence="1">(salmon louse) hypothetical protein</fullName>
    </submittedName>
</protein>
<reference evidence="1" key="1">
    <citation type="submission" date="2021-02" db="EMBL/GenBank/DDBJ databases">
        <authorList>
            <person name="Bekaert M."/>
        </authorList>
    </citation>
    <scope>NUCLEOTIDE SEQUENCE</scope>
    <source>
        <strain evidence="1">IoA-00</strain>
    </source>
</reference>
<dbReference type="OrthoDB" id="196264at2759"/>
<evidence type="ECO:0000313" key="2">
    <source>
        <dbReference type="Proteomes" id="UP000675881"/>
    </source>
</evidence>
<proteinExistence type="predicted"/>
<dbReference type="EMBL" id="HG994585">
    <property type="protein sequence ID" value="CAF2968957.1"/>
    <property type="molecule type" value="Genomic_DNA"/>
</dbReference>
<evidence type="ECO:0000313" key="1">
    <source>
        <dbReference type="EMBL" id="CAF2968957.1"/>
    </source>
</evidence>
<organism evidence="1 2">
    <name type="scientific">Lepeophtheirus salmonis</name>
    <name type="common">Salmon louse</name>
    <name type="synonym">Caligus salmonis</name>
    <dbReference type="NCBI Taxonomy" id="72036"/>
    <lineage>
        <taxon>Eukaryota</taxon>
        <taxon>Metazoa</taxon>
        <taxon>Ecdysozoa</taxon>
        <taxon>Arthropoda</taxon>
        <taxon>Crustacea</taxon>
        <taxon>Multicrustacea</taxon>
        <taxon>Hexanauplia</taxon>
        <taxon>Copepoda</taxon>
        <taxon>Siphonostomatoida</taxon>
        <taxon>Caligidae</taxon>
        <taxon>Lepeophtheirus</taxon>
    </lineage>
</organism>
<keyword evidence="2" id="KW-1185">Reference proteome</keyword>
<accession>A0A7R8D1G7</accession>
<sequence>MSYVMIKTITVEGNKERKNKIDIDLFNEVTLSVVLFTIYILGGTVRFVAKAMKLRTSETIHTDRLLTIIIDRITQHATAGMESILGGGIRRMHSWIETMELFDNKYIRPYIFKESRLKITAGSAESHEKKSLKGIIHINRDIIHLLK</sequence>
<gene>
    <name evidence="1" type="ORF">LSAA_12440</name>
</gene>